<evidence type="ECO:0000313" key="4">
    <source>
        <dbReference type="Proteomes" id="UP001058860"/>
    </source>
</evidence>
<evidence type="ECO:0000256" key="2">
    <source>
        <dbReference type="SAM" id="MobiDB-lite"/>
    </source>
</evidence>
<evidence type="ECO:0000313" key="3">
    <source>
        <dbReference type="EMBL" id="UUY04641.1"/>
    </source>
</evidence>
<dbReference type="Gene3D" id="3.40.50.10540">
    <property type="entry name" value="Crotonobetainyl-coa:carnitine coa-transferase, domain 1"/>
    <property type="match status" value="1"/>
</dbReference>
<dbReference type="RefSeq" id="WP_405053913.1">
    <property type="nucleotide sequence ID" value="NZ_CP088295.1"/>
</dbReference>
<dbReference type="InterPro" id="IPR044855">
    <property type="entry name" value="CoA-Trfase_III_dom3_sf"/>
</dbReference>
<dbReference type="InterPro" id="IPR023606">
    <property type="entry name" value="CoA-Trfase_III_dom_1_sf"/>
</dbReference>
<keyword evidence="1 3" id="KW-0808">Transferase</keyword>
<proteinExistence type="predicted"/>
<dbReference type="PANTHER" id="PTHR48207">
    <property type="entry name" value="SUCCINATE--HYDROXYMETHYLGLUTARATE COA-TRANSFERASE"/>
    <property type="match status" value="1"/>
</dbReference>
<keyword evidence="4" id="KW-1185">Reference proteome</keyword>
<dbReference type="Pfam" id="PF02515">
    <property type="entry name" value="CoA_transf_3"/>
    <property type="match status" value="1"/>
</dbReference>
<dbReference type="SUPFAM" id="SSF89796">
    <property type="entry name" value="CoA-transferase family III (CaiB/BaiF)"/>
    <property type="match status" value="1"/>
</dbReference>
<dbReference type="PANTHER" id="PTHR48207:SF3">
    <property type="entry name" value="SUCCINATE--HYDROXYMETHYLGLUTARATE COA-TRANSFERASE"/>
    <property type="match status" value="1"/>
</dbReference>
<feature type="region of interest" description="Disordered" evidence="2">
    <location>
        <begin position="343"/>
        <end position="369"/>
    </location>
</feature>
<dbReference type="EMBL" id="CP088295">
    <property type="protein sequence ID" value="UUY04641.1"/>
    <property type="molecule type" value="Genomic_DNA"/>
</dbReference>
<name>A0ABY5PJ09_9ACTN</name>
<organism evidence="3 4">
    <name type="scientific">Svornostia abyssi</name>
    <dbReference type="NCBI Taxonomy" id="2898438"/>
    <lineage>
        <taxon>Bacteria</taxon>
        <taxon>Bacillati</taxon>
        <taxon>Actinomycetota</taxon>
        <taxon>Thermoleophilia</taxon>
        <taxon>Solirubrobacterales</taxon>
        <taxon>Baekduiaceae</taxon>
        <taxon>Svornostia</taxon>
    </lineage>
</organism>
<reference evidence="4" key="1">
    <citation type="submission" date="2021-11" db="EMBL/GenBank/DDBJ databases">
        <title>Cultivation dependent microbiological survey of springs from the worlds oldest radium mine currently devoted to the extraction of radon-saturated water.</title>
        <authorList>
            <person name="Kapinusova G."/>
            <person name="Smrhova T."/>
            <person name="Strejcek M."/>
            <person name="Suman J."/>
            <person name="Jani K."/>
            <person name="Pajer P."/>
            <person name="Uhlik O."/>
        </authorList>
    </citation>
    <scope>NUCLEOTIDE SEQUENCE [LARGE SCALE GENOMIC DNA]</scope>
    <source>
        <strain evidence="4">J379</strain>
    </source>
</reference>
<protein>
    <submittedName>
        <fullName evidence="3">CoA transferase</fullName>
    </submittedName>
</protein>
<dbReference type="Proteomes" id="UP001058860">
    <property type="component" value="Chromosome"/>
</dbReference>
<sequence length="379" mass="39300">MDRTAPLDGILVADFSRILAGPLAAQTLGDLGADVVKVEAPGGDDTRSWGPPFAPDGTATYALAANRNKRSVVLDLRDDEDRRLARELGRRADVLIANLKPGAMERFGLGYEDLAAEHPRLVYCAINGFGSGAGAELPGYDPLVQAVGGLMSMTGPDGGDPAKVGVALVDVIAGLNAAVGILAALRERDRSGHGQMIEVTLLGTVLAALANQATGFLNAGVIPRALGTRHPSIEPFATYACADGPLMICAGNDRQFAALAGAIGAPGLADDPRFATNAARVEHHAALRPLLEDALRAADRATWAERLTAAGVPAGPVNDLAGAFALAESVGLDAVDDHRGVRTPASPIGLYDTPPVTRRPPPGLDEHGDELRAWLRGPR</sequence>
<dbReference type="GO" id="GO:0016740">
    <property type="term" value="F:transferase activity"/>
    <property type="evidence" value="ECO:0007669"/>
    <property type="project" value="UniProtKB-KW"/>
</dbReference>
<accession>A0ABY5PJ09</accession>
<gene>
    <name evidence="3" type="ORF">LRS13_03665</name>
</gene>
<evidence type="ECO:0000256" key="1">
    <source>
        <dbReference type="ARBA" id="ARBA00022679"/>
    </source>
</evidence>
<dbReference type="Gene3D" id="3.30.1540.10">
    <property type="entry name" value="formyl-coa transferase, domain 3"/>
    <property type="match status" value="1"/>
</dbReference>
<dbReference type="InterPro" id="IPR003673">
    <property type="entry name" value="CoA-Trfase_fam_III"/>
</dbReference>
<dbReference type="InterPro" id="IPR050483">
    <property type="entry name" value="CoA-transferase_III_domain"/>
</dbReference>